<sequence length="256" mass="29015">MDRIDPLRNMHGDQFIINNGSEYWENNDSVPQNAKGWHTDNDWYRQFLDSSENALVVVHLFTDIPPRGGGTCLCEDGIAGVLKVLYDNKQGLDSPFTQLTMAHIKDCKEFTSVSGKAGDTFIMHSYLPHTNGPNHLRTPRIITNPHVTLKEPFNLDRADPSDYSLIEQVILSRLGRERIPEAEYRDPNSPRLKYRARNFRQREAKREVEIARLEADAQAKGLEVDSMWVKGGAELNAFFVSFGLDLPPGPNHAVQD</sequence>
<dbReference type="AlphaFoldDB" id="M5FSH8"/>
<evidence type="ECO:0008006" key="3">
    <source>
        <dbReference type="Google" id="ProtNLM"/>
    </source>
</evidence>
<dbReference type="GeneID" id="63688254"/>
<dbReference type="OrthoDB" id="4664297at2759"/>
<organism evidence="1 2">
    <name type="scientific">Dacryopinax primogenitus (strain DJM 731)</name>
    <name type="common">Brown rot fungus</name>
    <dbReference type="NCBI Taxonomy" id="1858805"/>
    <lineage>
        <taxon>Eukaryota</taxon>
        <taxon>Fungi</taxon>
        <taxon>Dikarya</taxon>
        <taxon>Basidiomycota</taxon>
        <taxon>Agaricomycotina</taxon>
        <taxon>Dacrymycetes</taxon>
        <taxon>Dacrymycetales</taxon>
        <taxon>Dacrymycetaceae</taxon>
        <taxon>Dacryopinax</taxon>
    </lineage>
</organism>
<gene>
    <name evidence="1" type="ORF">DACRYDRAFT_23289</name>
</gene>
<proteinExistence type="predicted"/>
<dbReference type="SUPFAM" id="SSF51197">
    <property type="entry name" value="Clavaminate synthase-like"/>
    <property type="match status" value="1"/>
</dbReference>
<keyword evidence="2" id="KW-1185">Reference proteome</keyword>
<dbReference type="RefSeq" id="XP_040627293.1">
    <property type="nucleotide sequence ID" value="XM_040773192.1"/>
</dbReference>
<protein>
    <recommendedName>
        <fullName evidence="3">PhyH-domain-containing protein</fullName>
    </recommendedName>
</protein>
<name>M5FSH8_DACPD</name>
<accession>M5FSH8</accession>
<dbReference type="Proteomes" id="UP000030653">
    <property type="component" value="Unassembled WGS sequence"/>
</dbReference>
<dbReference type="EMBL" id="JH795867">
    <property type="protein sequence ID" value="EJU00396.1"/>
    <property type="molecule type" value="Genomic_DNA"/>
</dbReference>
<dbReference type="HOGENOM" id="CLU_053011_0_0_1"/>
<dbReference type="Gene3D" id="2.60.120.620">
    <property type="entry name" value="q2cbj1_9rhob like domain"/>
    <property type="match status" value="1"/>
</dbReference>
<evidence type="ECO:0000313" key="2">
    <source>
        <dbReference type="Proteomes" id="UP000030653"/>
    </source>
</evidence>
<evidence type="ECO:0000313" key="1">
    <source>
        <dbReference type="EMBL" id="EJU00396.1"/>
    </source>
</evidence>
<reference evidence="1 2" key="1">
    <citation type="journal article" date="2012" name="Science">
        <title>The Paleozoic origin of enzymatic lignin decomposition reconstructed from 31 fungal genomes.</title>
        <authorList>
            <person name="Floudas D."/>
            <person name="Binder M."/>
            <person name="Riley R."/>
            <person name="Barry K."/>
            <person name="Blanchette R.A."/>
            <person name="Henrissat B."/>
            <person name="Martinez A.T."/>
            <person name="Otillar R."/>
            <person name="Spatafora J.W."/>
            <person name="Yadav J.S."/>
            <person name="Aerts A."/>
            <person name="Benoit I."/>
            <person name="Boyd A."/>
            <person name="Carlson A."/>
            <person name="Copeland A."/>
            <person name="Coutinho P.M."/>
            <person name="de Vries R.P."/>
            <person name="Ferreira P."/>
            <person name="Findley K."/>
            <person name="Foster B."/>
            <person name="Gaskell J."/>
            <person name="Glotzer D."/>
            <person name="Gorecki P."/>
            <person name="Heitman J."/>
            <person name="Hesse C."/>
            <person name="Hori C."/>
            <person name="Igarashi K."/>
            <person name="Jurgens J.A."/>
            <person name="Kallen N."/>
            <person name="Kersten P."/>
            <person name="Kohler A."/>
            <person name="Kuees U."/>
            <person name="Kumar T.K.A."/>
            <person name="Kuo A."/>
            <person name="LaButti K."/>
            <person name="Larrondo L.F."/>
            <person name="Lindquist E."/>
            <person name="Ling A."/>
            <person name="Lombard V."/>
            <person name="Lucas S."/>
            <person name="Lundell T."/>
            <person name="Martin R."/>
            <person name="McLaughlin D.J."/>
            <person name="Morgenstern I."/>
            <person name="Morin E."/>
            <person name="Murat C."/>
            <person name="Nagy L.G."/>
            <person name="Nolan M."/>
            <person name="Ohm R.A."/>
            <person name="Patyshakuliyeva A."/>
            <person name="Rokas A."/>
            <person name="Ruiz-Duenas F.J."/>
            <person name="Sabat G."/>
            <person name="Salamov A."/>
            <person name="Samejima M."/>
            <person name="Schmutz J."/>
            <person name="Slot J.C."/>
            <person name="St John F."/>
            <person name="Stenlid J."/>
            <person name="Sun H."/>
            <person name="Sun S."/>
            <person name="Syed K."/>
            <person name="Tsang A."/>
            <person name="Wiebenga A."/>
            <person name="Young D."/>
            <person name="Pisabarro A."/>
            <person name="Eastwood D.C."/>
            <person name="Martin F."/>
            <person name="Cullen D."/>
            <person name="Grigoriev I.V."/>
            <person name="Hibbett D.S."/>
        </authorList>
    </citation>
    <scope>NUCLEOTIDE SEQUENCE [LARGE SCALE GENOMIC DNA]</scope>
    <source>
        <strain evidence="1 2">DJM-731 SS1</strain>
    </source>
</reference>